<accession>A0A0D0ALW9</accession>
<dbReference type="AlphaFoldDB" id="A0A0D0ALW9"/>
<proteinExistence type="predicted"/>
<name>A0A0D0ALW9_9AGAM</name>
<keyword evidence="2" id="KW-1185">Reference proteome</keyword>
<gene>
    <name evidence="1" type="ORF">CY34DRAFT_351329</name>
</gene>
<dbReference type="EMBL" id="KN835359">
    <property type="protein sequence ID" value="KIK39094.1"/>
    <property type="molecule type" value="Genomic_DNA"/>
</dbReference>
<evidence type="ECO:0000313" key="1">
    <source>
        <dbReference type="EMBL" id="KIK39094.1"/>
    </source>
</evidence>
<dbReference type="InParanoid" id="A0A0D0ALW9"/>
<sequence length="149" mass="16499">MLEVEHTLVWLKRIKHKLGRAPLLPSKDRQTMLFLNSFPASPVACIRGRKGNCNTRLIIGRASFRENCSTLNSLRNGPCPTLPRHSPFLDPAAETSMPYAPLVLAPTTGTYCRIVNHAFTTKLNNDTIVHSSVIAVPLACVHKQTTKEV</sequence>
<reference evidence="2" key="2">
    <citation type="submission" date="2015-01" db="EMBL/GenBank/DDBJ databases">
        <title>Evolutionary Origins and Diversification of the Mycorrhizal Mutualists.</title>
        <authorList>
            <consortium name="DOE Joint Genome Institute"/>
            <consortium name="Mycorrhizal Genomics Consortium"/>
            <person name="Kohler A."/>
            <person name="Kuo A."/>
            <person name="Nagy L.G."/>
            <person name="Floudas D."/>
            <person name="Copeland A."/>
            <person name="Barry K.W."/>
            <person name="Cichocki N."/>
            <person name="Veneault-Fourrey C."/>
            <person name="LaButti K."/>
            <person name="Lindquist E.A."/>
            <person name="Lipzen A."/>
            <person name="Lundell T."/>
            <person name="Morin E."/>
            <person name="Murat C."/>
            <person name="Riley R."/>
            <person name="Ohm R."/>
            <person name="Sun H."/>
            <person name="Tunlid A."/>
            <person name="Henrissat B."/>
            <person name="Grigoriev I.V."/>
            <person name="Hibbett D.S."/>
            <person name="Martin F."/>
        </authorList>
    </citation>
    <scope>NUCLEOTIDE SEQUENCE [LARGE SCALE GENOMIC DNA]</scope>
    <source>
        <strain evidence="2">UH-Slu-Lm8-n1</strain>
    </source>
</reference>
<organism evidence="1 2">
    <name type="scientific">Suillus luteus UH-Slu-Lm8-n1</name>
    <dbReference type="NCBI Taxonomy" id="930992"/>
    <lineage>
        <taxon>Eukaryota</taxon>
        <taxon>Fungi</taxon>
        <taxon>Dikarya</taxon>
        <taxon>Basidiomycota</taxon>
        <taxon>Agaricomycotina</taxon>
        <taxon>Agaricomycetes</taxon>
        <taxon>Agaricomycetidae</taxon>
        <taxon>Boletales</taxon>
        <taxon>Suillineae</taxon>
        <taxon>Suillaceae</taxon>
        <taxon>Suillus</taxon>
    </lineage>
</organism>
<dbReference type="Proteomes" id="UP000054485">
    <property type="component" value="Unassembled WGS sequence"/>
</dbReference>
<evidence type="ECO:0000313" key="2">
    <source>
        <dbReference type="Proteomes" id="UP000054485"/>
    </source>
</evidence>
<reference evidence="1 2" key="1">
    <citation type="submission" date="2014-04" db="EMBL/GenBank/DDBJ databases">
        <authorList>
            <consortium name="DOE Joint Genome Institute"/>
            <person name="Kuo A."/>
            <person name="Ruytinx J."/>
            <person name="Rineau F."/>
            <person name="Colpaert J."/>
            <person name="Kohler A."/>
            <person name="Nagy L.G."/>
            <person name="Floudas D."/>
            <person name="Copeland A."/>
            <person name="Barry K.W."/>
            <person name="Cichocki N."/>
            <person name="Veneault-Fourrey C."/>
            <person name="LaButti K."/>
            <person name="Lindquist E.A."/>
            <person name="Lipzen A."/>
            <person name="Lundell T."/>
            <person name="Morin E."/>
            <person name="Murat C."/>
            <person name="Sun H."/>
            <person name="Tunlid A."/>
            <person name="Henrissat B."/>
            <person name="Grigoriev I.V."/>
            <person name="Hibbett D.S."/>
            <person name="Martin F."/>
            <person name="Nordberg H.P."/>
            <person name="Cantor M.N."/>
            <person name="Hua S.X."/>
        </authorList>
    </citation>
    <scope>NUCLEOTIDE SEQUENCE [LARGE SCALE GENOMIC DNA]</scope>
    <source>
        <strain evidence="1 2">UH-Slu-Lm8-n1</strain>
    </source>
</reference>
<protein>
    <submittedName>
        <fullName evidence="1">Uncharacterized protein</fullName>
    </submittedName>
</protein>
<dbReference type="HOGENOM" id="CLU_1750895_0_0_1"/>